<evidence type="ECO:0000313" key="8">
    <source>
        <dbReference type="Proteomes" id="UP000002729"/>
    </source>
</evidence>
<evidence type="ECO:0000256" key="3">
    <source>
        <dbReference type="ARBA" id="ARBA00022692"/>
    </source>
</evidence>
<dbReference type="SUPFAM" id="SSF117281">
    <property type="entry name" value="Kelch motif"/>
    <property type="match status" value="1"/>
</dbReference>
<evidence type="ECO:0000256" key="5">
    <source>
        <dbReference type="ARBA" id="ARBA00023136"/>
    </source>
</evidence>
<protein>
    <submittedName>
        <fullName evidence="7">Uncharacterized protein</fullName>
    </submittedName>
</protein>
<evidence type="ECO:0000256" key="2">
    <source>
        <dbReference type="ARBA" id="ARBA00010199"/>
    </source>
</evidence>
<keyword evidence="8" id="KW-1185">Reference proteome</keyword>
<dbReference type="GeneID" id="20224404"/>
<proteinExistence type="inferred from homology"/>
<dbReference type="GO" id="GO:0015297">
    <property type="term" value="F:antiporter activity"/>
    <property type="evidence" value="ECO:0007669"/>
    <property type="project" value="InterPro"/>
</dbReference>
<dbReference type="AlphaFoldDB" id="F0Y7G1"/>
<feature type="transmembrane region" description="Helical" evidence="6">
    <location>
        <begin position="959"/>
        <end position="981"/>
    </location>
</feature>
<dbReference type="InterPro" id="IPR044644">
    <property type="entry name" value="DinF-like"/>
</dbReference>
<evidence type="ECO:0000313" key="7">
    <source>
        <dbReference type="EMBL" id="EGB09006.1"/>
    </source>
</evidence>
<feature type="transmembrane region" description="Helical" evidence="6">
    <location>
        <begin position="926"/>
        <end position="947"/>
    </location>
</feature>
<dbReference type="Gene3D" id="2.120.10.80">
    <property type="entry name" value="Kelch-type beta propeller"/>
    <property type="match status" value="2"/>
</dbReference>
<dbReference type="PANTHER" id="PTHR42893">
    <property type="entry name" value="PROTEIN DETOXIFICATION 44, CHLOROPLASTIC-RELATED"/>
    <property type="match status" value="1"/>
</dbReference>
<dbReference type="Pfam" id="PF01554">
    <property type="entry name" value="MatE"/>
    <property type="match status" value="1"/>
</dbReference>
<dbReference type="EMBL" id="GL833126">
    <property type="protein sequence ID" value="EGB09006.1"/>
    <property type="molecule type" value="Genomic_DNA"/>
</dbReference>
<dbReference type="KEGG" id="aaf:AURANDRAFT_63589"/>
<organism evidence="8">
    <name type="scientific">Aureococcus anophagefferens</name>
    <name type="common">Harmful bloom alga</name>
    <dbReference type="NCBI Taxonomy" id="44056"/>
    <lineage>
        <taxon>Eukaryota</taxon>
        <taxon>Sar</taxon>
        <taxon>Stramenopiles</taxon>
        <taxon>Ochrophyta</taxon>
        <taxon>Pelagophyceae</taxon>
        <taxon>Pelagomonadales</taxon>
        <taxon>Pelagomonadaceae</taxon>
        <taxon>Aureococcus</taxon>
    </lineage>
</organism>
<comment type="similarity">
    <text evidence="2">Belongs to the multi antimicrobial extrusion (MATE) (TC 2.A.66.1) family.</text>
</comment>
<keyword evidence="3 6" id="KW-0812">Transmembrane</keyword>
<evidence type="ECO:0000256" key="4">
    <source>
        <dbReference type="ARBA" id="ARBA00022989"/>
    </source>
</evidence>
<accession>F0Y7G1</accession>
<dbReference type="Proteomes" id="UP000002729">
    <property type="component" value="Unassembled WGS sequence"/>
</dbReference>
<sequence>MVLSPLTWGTSALCASAVVILQKRRLGAHKRLVVVDAGSGSTRCVCLGSRRCDGEVRVVAGPERVPLRLGDALKPGGDVDGWAGAVAAACDGLAGARVPVYVRGTAGARDALKARGDRDLGAASRDVEAVLRGKRGGLSFAVLDGRAEARLELAAVRFVRPGAGLFAGGGKSVQVASSPEDARSFAIDSFAGHELVRKHGAAAGARMHDWAVRRVVANELARDGGFARLDGAFSTIELVSNTLERAAAAGGGAAVRGPLARDAARDAVAAYRARLEKALNPNPNVSARGNDDAEAVKQLVYAVQVAALLELLFEKTASFERTMRAAVALLAGFAAGYEPVEEIAAADFEAWNVHAGGYGSIDDTATEVINALSFDAQQVANYEAGSGAALGEAFVASPDHAKPRARAFHVTGVIGDRFYVFGGVGRQEDGRAGGERLLNDLHFYDARRGGWSGELARLSCCRDGAVYDALGPRPAPRAHAGAAVVGSKLYVYGGRADAEGLEDGGLPRVDNYAFSRSGAQRALGDVHAYDERAAAWSGSLAVAGDLPAPRFGASVASYGVLLVVFGGVDGTGVAARGDVHVLNTTSGRWRAVAPGGSGLAPTPRAFAPFAASYAPTLDPDLSLLTSDERLYVYGGAATVVDGGADAFGTNATAAALCEDAWALDVAKLASRVPELVWTRVAALGAADAWMLSSPGGAARGARSGHELHAPKPGVLYALGGLDSEGLVIDQHAAMRVDDAAPAWTDVSREAAPRARGKHGAASSPAQDGRLLYQFGGVADVGDARVVTADFHIYQRLVLEAIPPLVDTGRTSFQSRDTGLTLYRMVAMLDRAARTMMVKKPASLLAVATRSGRGRYYGLPGETMALPGAPPGREPEPGLDGRIVRIAVPSLFALALDPILNVVDTAFVGLGGGGAAPLAAVSASTSFFGFVFACTNCFASAGTPLVAAELKPGGGGEAGALALGSSIVRSALLVGVVLALAAEAVSGPAMDLFAPAYELHGAAVDFSRLRALSAPAFYLVLSFATDALAVAAQQLVASAPDAAAARAVARRLLAWGLVVGVVFAAALYVAPPQLLTSDAAVAAAAEDELRRVVAPLQVLSSLVFVGDGVLQGSRDFTFEAYAVSAAALVAAATLFAPVDGRDALSAAWDAIAVLNGCRFFAFAYRFYARGPLVARAEDGDAEGKV</sequence>
<gene>
    <name evidence="7" type="ORF">AURANDRAFT_63589</name>
</gene>
<keyword evidence="5 6" id="KW-0472">Membrane</keyword>
<dbReference type="InterPro" id="IPR015915">
    <property type="entry name" value="Kelch-typ_b-propeller"/>
</dbReference>
<dbReference type="eggNOG" id="KOG0379">
    <property type="taxonomic scope" value="Eukaryota"/>
</dbReference>
<feature type="transmembrane region" description="Helical" evidence="6">
    <location>
        <begin position="1047"/>
        <end position="1068"/>
    </location>
</feature>
<evidence type="ECO:0000256" key="6">
    <source>
        <dbReference type="SAM" id="Phobius"/>
    </source>
</evidence>
<keyword evidence="4 6" id="KW-1133">Transmembrane helix</keyword>
<name>F0Y7G1_AURAN</name>
<dbReference type="RefSeq" id="XP_009036135.1">
    <property type="nucleotide sequence ID" value="XM_009037887.1"/>
</dbReference>
<evidence type="ECO:0000256" key="1">
    <source>
        <dbReference type="ARBA" id="ARBA00004141"/>
    </source>
</evidence>
<dbReference type="OrthoDB" id="10251809at2759"/>
<dbReference type="InterPro" id="IPR002528">
    <property type="entry name" value="MATE_fam"/>
</dbReference>
<dbReference type="PANTHER" id="PTHR42893:SF46">
    <property type="entry name" value="PROTEIN DETOXIFICATION 44, CHLOROPLASTIC"/>
    <property type="match status" value="1"/>
</dbReference>
<feature type="transmembrane region" description="Helical" evidence="6">
    <location>
        <begin position="1117"/>
        <end position="1137"/>
    </location>
</feature>
<dbReference type="InParanoid" id="F0Y7G1"/>
<comment type="subcellular location">
    <subcellularLocation>
        <location evidence="1">Membrane</location>
        <topology evidence="1">Multi-pass membrane protein</topology>
    </subcellularLocation>
</comment>
<reference evidence="7 8" key="1">
    <citation type="journal article" date="2011" name="Proc. Natl. Acad. Sci. U.S.A.">
        <title>Niche of harmful alga Aureococcus anophagefferens revealed through ecogenomics.</title>
        <authorList>
            <person name="Gobler C.J."/>
            <person name="Berry D.L."/>
            <person name="Dyhrman S.T."/>
            <person name="Wilhelm S.W."/>
            <person name="Salamov A."/>
            <person name="Lobanov A.V."/>
            <person name="Zhang Y."/>
            <person name="Collier J.L."/>
            <person name="Wurch L.L."/>
            <person name="Kustka A.B."/>
            <person name="Dill B.D."/>
            <person name="Shah M."/>
            <person name="VerBerkmoes N.C."/>
            <person name="Kuo A."/>
            <person name="Terry A."/>
            <person name="Pangilinan J."/>
            <person name="Lindquist E.A."/>
            <person name="Lucas S."/>
            <person name="Paulsen I.T."/>
            <person name="Hattenrath-Lehmann T.K."/>
            <person name="Talmage S.C."/>
            <person name="Walker E.A."/>
            <person name="Koch F."/>
            <person name="Burson A.M."/>
            <person name="Marcoval M.A."/>
            <person name="Tang Y.Z."/>
            <person name="Lecleir G.R."/>
            <person name="Coyne K.J."/>
            <person name="Berg G.M."/>
            <person name="Bertrand E.M."/>
            <person name="Saito M.A."/>
            <person name="Gladyshev V.N."/>
            <person name="Grigoriev I.V."/>
        </authorList>
    </citation>
    <scope>NUCLEOTIDE SEQUENCE [LARGE SCALE GENOMIC DNA]</scope>
    <source>
        <strain evidence="8">CCMP 1984</strain>
    </source>
</reference>
<dbReference type="Pfam" id="PF24681">
    <property type="entry name" value="Kelch_KLHDC2_KLHL20_DRC7"/>
    <property type="match status" value="1"/>
</dbReference>
<dbReference type="GO" id="GO:0016020">
    <property type="term" value="C:membrane"/>
    <property type="evidence" value="ECO:0007669"/>
    <property type="project" value="UniProtKB-SubCell"/>
</dbReference>
<dbReference type="GO" id="GO:0042910">
    <property type="term" value="F:xenobiotic transmembrane transporter activity"/>
    <property type="evidence" value="ECO:0007669"/>
    <property type="project" value="InterPro"/>
</dbReference>